<sequence length="57" mass="6431">METLVVLHGDDKTVWLLPLQPDRLVVFPLLSTFIDSCWLALAVNSLGCPNCNRLRHV</sequence>
<accession>A0A0J1EII3</accession>
<dbReference type="STRING" id="595434.RISK_002692"/>
<name>A0A0J1EII3_RHOIS</name>
<dbReference type="EMBL" id="LECT01000020">
    <property type="protein sequence ID" value="KLU05329.1"/>
    <property type="molecule type" value="Genomic_DNA"/>
</dbReference>
<keyword evidence="1" id="KW-1133">Transmembrane helix</keyword>
<dbReference type="Proteomes" id="UP000036367">
    <property type="component" value="Unassembled WGS sequence"/>
</dbReference>
<keyword evidence="1" id="KW-0472">Membrane</keyword>
<comment type="caution">
    <text evidence="2">The sequence shown here is derived from an EMBL/GenBank/DDBJ whole genome shotgun (WGS) entry which is preliminary data.</text>
</comment>
<gene>
    <name evidence="2" type="ORF">RISK_002692</name>
</gene>
<reference evidence="2" key="1">
    <citation type="submission" date="2015-05" db="EMBL/GenBank/DDBJ databases">
        <title>Permanent draft genome of Rhodopirellula islandicus K833.</title>
        <authorList>
            <person name="Kizina J."/>
            <person name="Richter M."/>
            <person name="Glockner F.O."/>
            <person name="Harder J."/>
        </authorList>
    </citation>
    <scope>NUCLEOTIDE SEQUENCE [LARGE SCALE GENOMIC DNA]</scope>
    <source>
        <strain evidence="2">K833</strain>
    </source>
</reference>
<evidence type="ECO:0000256" key="1">
    <source>
        <dbReference type="SAM" id="Phobius"/>
    </source>
</evidence>
<evidence type="ECO:0000313" key="2">
    <source>
        <dbReference type="EMBL" id="KLU05329.1"/>
    </source>
</evidence>
<keyword evidence="1" id="KW-0812">Transmembrane</keyword>
<keyword evidence="3" id="KW-1185">Reference proteome</keyword>
<feature type="transmembrane region" description="Helical" evidence="1">
    <location>
        <begin position="25"/>
        <end position="46"/>
    </location>
</feature>
<protein>
    <submittedName>
        <fullName evidence="2">Uncharacterized protein</fullName>
    </submittedName>
</protein>
<organism evidence="2 3">
    <name type="scientific">Rhodopirellula islandica</name>
    <dbReference type="NCBI Taxonomy" id="595434"/>
    <lineage>
        <taxon>Bacteria</taxon>
        <taxon>Pseudomonadati</taxon>
        <taxon>Planctomycetota</taxon>
        <taxon>Planctomycetia</taxon>
        <taxon>Pirellulales</taxon>
        <taxon>Pirellulaceae</taxon>
        <taxon>Rhodopirellula</taxon>
    </lineage>
</organism>
<evidence type="ECO:0000313" key="3">
    <source>
        <dbReference type="Proteomes" id="UP000036367"/>
    </source>
</evidence>
<proteinExistence type="predicted"/>
<dbReference type="AlphaFoldDB" id="A0A0J1EII3"/>